<reference evidence="1" key="1">
    <citation type="submission" date="2023-06" db="EMBL/GenBank/DDBJ databases">
        <authorList>
            <consortium name="Lawrence Berkeley National Laboratory"/>
            <person name="Ahrendt S."/>
            <person name="Sahu N."/>
            <person name="Indic B."/>
            <person name="Wong-Bajracharya J."/>
            <person name="Merenyi Z."/>
            <person name="Ke H.-M."/>
            <person name="Monk M."/>
            <person name="Kocsube S."/>
            <person name="Drula E."/>
            <person name="Lipzen A."/>
            <person name="Balint B."/>
            <person name="Henrissat B."/>
            <person name="Andreopoulos B."/>
            <person name="Martin F.M."/>
            <person name="Harder C.B."/>
            <person name="Rigling D."/>
            <person name="Ford K.L."/>
            <person name="Foster G.D."/>
            <person name="Pangilinan J."/>
            <person name="Papanicolaou A."/>
            <person name="Barry K."/>
            <person name="LaButti K."/>
            <person name="Viragh M."/>
            <person name="Koriabine M."/>
            <person name="Yan M."/>
            <person name="Riley R."/>
            <person name="Champramary S."/>
            <person name="Plett K.L."/>
            <person name="Tsai I.J."/>
            <person name="Slot J."/>
            <person name="Sipos G."/>
            <person name="Plett J."/>
            <person name="Nagy L.G."/>
            <person name="Grigoriev I.V."/>
        </authorList>
    </citation>
    <scope>NUCLEOTIDE SEQUENCE</scope>
    <source>
        <strain evidence="1">CCBAS 213</strain>
    </source>
</reference>
<gene>
    <name evidence="1" type="ORF">EV420DRAFT_1476505</name>
</gene>
<organism evidence="1 2">
    <name type="scientific">Armillaria tabescens</name>
    <name type="common">Ringless honey mushroom</name>
    <name type="synonym">Agaricus tabescens</name>
    <dbReference type="NCBI Taxonomy" id="1929756"/>
    <lineage>
        <taxon>Eukaryota</taxon>
        <taxon>Fungi</taxon>
        <taxon>Dikarya</taxon>
        <taxon>Basidiomycota</taxon>
        <taxon>Agaricomycotina</taxon>
        <taxon>Agaricomycetes</taxon>
        <taxon>Agaricomycetidae</taxon>
        <taxon>Agaricales</taxon>
        <taxon>Marasmiineae</taxon>
        <taxon>Physalacriaceae</taxon>
        <taxon>Desarmillaria</taxon>
    </lineage>
</organism>
<dbReference type="GeneID" id="85352887"/>
<accession>A0AA39NDZ2</accession>
<protein>
    <submittedName>
        <fullName evidence="1">Uncharacterized protein</fullName>
    </submittedName>
</protein>
<dbReference type="Proteomes" id="UP001175211">
    <property type="component" value="Unassembled WGS sequence"/>
</dbReference>
<dbReference type="RefSeq" id="XP_060335161.1">
    <property type="nucleotide sequence ID" value="XM_060469339.1"/>
</dbReference>
<dbReference type="EMBL" id="JAUEPS010000007">
    <property type="protein sequence ID" value="KAK0463851.1"/>
    <property type="molecule type" value="Genomic_DNA"/>
</dbReference>
<dbReference type="AlphaFoldDB" id="A0AA39NDZ2"/>
<keyword evidence="2" id="KW-1185">Reference proteome</keyword>
<proteinExistence type="predicted"/>
<name>A0AA39NDZ2_ARMTA</name>
<evidence type="ECO:0000313" key="1">
    <source>
        <dbReference type="EMBL" id="KAK0463851.1"/>
    </source>
</evidence>
<sequence>MLASSSVTLQLNIYDYYWWDTWVLSSFPDSPLNDLLFACAGWRMRLDNERTIRKRPQCEARSSILLVGSVREERACPGVSVRFNQSYPGRNEAMICDQPAGVMSNGVCGRADGEGRYYPGQDGSDMPDGGQESANFDEDTALSRRMSYCNTSRFSGLRQPNQSEAEPIESYVDWRTRQPFVCVSGVTKMDRSQMNSNGVKQLQGFVKQYEHARATIEGSKNLIVERIHTSENEMESVRMPEGKLTDGNG</sequence>
<comment type="caution">
    <text evidence="1">The sequence shown here is derived from an EMBL/GenBank/DDBJ whole genome shotgun (WGS) entry which is preliminary data.</text>
</comment>
<evidence type="ECO:0000313" key="2">
    <source>
        <dbReference type="Proteomes" id="UP001175211"/>
    </source>
</evidence>